<keyword evidence="3" id="KW-1185">Reference proteome</keyword>
<dbReference type="AlphaFoldDB" id="A0A370FN82"/>
<keyword evidence="1" id="KW-0472">Membrane</keyword>
<keyword evidence="1" id="KW-1133">Transmembrane helix</keyword>
<feature type="transmembrane region" description="Helical" evidence="1">
    <location>
        <begin position="46"/>
        <end position="68"/>
    </location>
</feature>
<evidence type="ECO:0000313" key="2">
    <source>
        <dbReference type="EMBL" id="RDI26296.1"/>
    </source>
</evidence>
<dbReference type="Proteomes" id="UP000255265">
    <property type="component" value="Unassembled WGS sequence"/>
</dbReference>
<reference evidence="2 3" key="1">
    <citation type="submission" date="2018-07" db="EMBL/GenBank/DDBJ databases">
        <title>Genomic Encyclopedia of Type Strains, Phase IV (KMG-IV): sequencing the most valuable type-strain genomes for metagenomic binning, comparative biology and taxonomic classification.</title>
        <authorList>
            <person name="Goeker M."/>
        </authorList>
    </citation>
    <scope>NUCLEOTIDE SEQUENCE [LARGE SCALE GENOMIC DNA]</scope>
    <source>
        <strain evidence="2 3">DSM 21352</strain>
    </source>
</reference>
<sequence>MLHPVISAALRHPALVGRHLLNYVALAKVEVAEAGRSVVTRAIGGAIALLGALFTLGWGGVAVMLGVLHGRFEWVLLIVPGVALVLMLVGIALALRPPQLPLFAGLKNQAAEDIQVLHALSESSHADR</sequence>
<dbReference type="RefSeq" id="WP_017761760.1">
    <property type="nucleotide sequence ID" value="NZ_QQAV01000003.1"/>
</dbReference>
<accession>A0A370FN82</accession>
<evidence type="ECO:0008006" key="4">
    <source>
        <dbReference type="Google" id="ProtNLM"/>
    </source>
</evidence>
<keyword evidence="1" id="KW-0812">Transmembrane</keyword>
<dbReference type="OrthoDB" id="9154735at2"/>
<gene>
    <name evidence="2" type="ORF">DFR41_103456</name>
</gene>
<evidence type="ECO:0000313" key="3">
    <source>
        <dbReference type="Proteomes" id="UP000255265"/>
    </source>
</evidence>
<organism evidence="2 3">
    <name type="scientific">Pseudacidovorax intermedius</name>
    <dbReference type="NCBI Taxonomy" id="433924"/>
    <lineage>
        <taxon>Bacteria</taxon>
        <taxon>Pseudomonadati</taxon>
        <taxon>Pseudomonadota</taxon>
        <taxon>Betaproteobacteria</taxon>
        <taxon>Burkholderiales</taxon>
        <taxon>Comamonadaceae</taxon>
        <taxon>Pseudacidovorax</taxon>
    </lineage>
</organism>
<dbReference type="EMBL" id="QQAV01000003">
    <property type="protein sequence ID" value="RDI26296.1"/>
    <property type="molecule type" value="Genomic_DNA"/>
</dbReference>
<proteinExistence type="predicted"/>
<protein>
    <recommendedName>
        <fullName evidence="4">Superfamily III holin-X</fullName>
    </recommendedName>
</protein>
<feature type="transmembrane region" description="Helical" evidence="1">
    <location>
        <begin position="74"/>
        <end position="95"/>
    </location>
</feature>
<name>A0A370FN82_9BURK</name>
<comment type="caution">
    <text evidence="2">The sequence shown here is derived from an EMBL/GenBank/DDBJ whole genome shotgun (WGS) entry which is preliminary data.</text>
</comment>
<evidence type="ECO:0000256" key="1">
    <source>
        <dbReference type="SAM" id="Phobius"/>
    </source>
</evidence>